<name>Q5Z9T2_ORYSJ</name>
<reference evidence="3" key="2">
    <citation type="journal article" date="2008" name="Nucleic Acids Res.">
        <title>The rice annotation project database (RAP-DB): 2008 update.</title>
        <authorList>
            <consortium name="The rice annotation project (RAP)"/>
        </authorList>
    </citation>
    <scope>GENOME REANNOTATION</scope>
    <source>
        <strain evidence="3">cv. Nipponbare</strain>
    </source>
</reference>
<reference evidence="3" key="1">
    <citation type="journal article" date="2005" name="Nature">
        <title>The map-based sequence of the rice genome.</title>
        <authorList>
            <consortium name="International rice genome sequencing project (IRGSP)"/>
            <person name="Matsumoto T."/>
            <person name="Wu J."/>
            <person name="Kanamori H."/>
            <person name="Katayose Y."/>
            <person name="Fujisawa M."/>
            <person name="Namiki N."/>
            <person name="Mizuno H."/>
            <person name="Yamamoto K."/>
            <person name="Antonio B.A."/>
            <person name="Baba T."/>
            <person name="Sakata K."/>
            <person name="Nagamura Y."/>
            <person name="Aoki H."/>
            <person name="Arikawa K."/>
            <person name="Arita K."/>
            <person name="Bito T."/>
            <person name="Chiden Y."/>
            <person name="Fujitsuka N."/>
            <person name="Fukunaka R."/>
            <person name="Hamada M."/>
            <person name="Harada C."/>
            <person name="Hayashi A."/>
            <person name="Hijishita S."/>
            <person name="Honda M."/>
            <person name="Hosokawa S."/>
            <person name="Ichikawa Y."/>
            <person name="Idonuma A."/>
            <person name="Iijima M."/>
            <person name="Ikeda M."/>
            <person name="Ikeno M."/>
            <person name="Ito K."/>
            <person name="Ito S."/>
            <person name="Ito T."/>
            <person name="Ito Y."/>
            <person name="Ito Y."/>
            <person name="Iwabuchi A."/>
            <person name="Kamiya K."/>
            <person name="Karasawa W."/>
            <person name="Kurita K."/>
            <person name="Katagiri S."/>
            <person name="Kikuta A."/>
            <person name="Kobayashi H."/>
            <person name="Kobayashi N."/>
            <person name="Machita K."/>
            <person name="Maehara T."/>
            <person name="Masukawa M."/>
            <person name="Mizubayashi T."/>
            <person name="Mukai Y."/>
            <person name="Nagasaki H."/>
            <person name="Nagata Y."/>
            <person name="Naito S."/>
            <person name="Nakashima M."/>
            <person name="Nakama Y."/>
            <person name="Nakamichi Y."/>
            <person name="Nakamura M."/>
            <person name="Meguro A."/>
            <person name="Negishi M."/>
            <person name="Ohta I."/>
            <person name="Ohta T."/>
            <person name="Okamoto M."/>
            <person name="Ono N."/>
            <person name="Saji S."/>
            <person name="Sakaguchi M."/>
            <person name="Sakai K."/>
            <person name="Shibata M."/>
            <person name="Shimokawa T."/>
            <person name="Song J."/>
            <person name="Takazaki Y."/>
            <person name="Terasawa K."/>
            <person name="Tsugane M."/>
            <person name="Tsuji K."/>
            <person name="Ueda S."/>
            <person name="Waki K."/>
            <person name="Yamagata H."/>
            <person name="Yamamoto M."/>
            <person name="Yamamoto S."/>
            <person name="Yamane H."/>
            <person name="Yoshiki S."/>
            <person name="Yoshihara R."/>
            <person name="Yukawa K."/>
            <person name="Zhong H."/>
            <person name="Yano M."/>
            <person name="Yuan Q."/>
            <person name="Ouyang S."/>
            <person name="Liu J."/>
            <person name="Jones K.M."/>
            <person name="Gansberger K."/>
            <person name="Moffat K."/>
            <person name="Hill J."/>
            <person name="Bera J."/>
            <person name="Fadrosh D."/>
            <person name="Jin S."/>
            <person name="Johri S."/>
            <person name="Kim M."/>
            <person name="Overton L."/>
            <person name="Reardon M."/>
            <person name="Tsitrin T."/>
            <person name="Vuong H."/>
            <person name="Weaver B."/>
            <person name="Ciecko A."/>
            <person name="Tallon L."/>
            <person name="Jackson J."/>
            <person name="Pai G."/>
            <person name="Aken S.V."/>
            <person name="Utterback T."/>
            <person name="Reidmuller S."/>
            <person name="Feldblyum T."/>
            <person name="Hsiao J."/>
            <person name="Zismann V."/>
            <person name="Iobst S."/>
            <person name="de Vazeille A.R."/>
            <person name="Buell C.R."/>
            <person name="Ying K."/>
            <person name="Li Y."/>
            <person name="Lu T."/>
            <person name="Huang Y."/>
            <person name="Zhao Q."/>
            <person name="Feng Q."/>
            <person name="Zhang L."/>
            <person name="Zhu J."/>
            <person name="Weng Q."/>
            <person name="Mu J."/>
            <person name="Lu Y."/>
            <person name="Fan D."/>
            <person name="Liu Y."/>
            <person name="Guan J."/>
            <person name="Zhang Y."/>
            <person name="Yu S."/>
            <person name="Liu X."/>
            <person name="Zhang Y."/>
            <person name="Hong G."/>
            <person name="Han B."/>
            <person name="Choisne N."/>
            <person name="Demange N."/>
            <person name="Orjeda G."/>
            <person name="Samain S."/>
            <person name="Cattolico L."/>
            <person name="Pelletier E."/>
            <person name="Couloux A."/>
            <person name="Segurens B."/>
            <person name="Wincker P."/>
            <person name="D'Hont A."/>
            <person name="Scarpelli C."/>
            <person name="Weissenbach J."/>
            <person name="Salanoubat M."/>
            <person name="Quetier F."/>
            <person name="Yu Y."/>
            <person name="Kim H.R."/>
            <person name="Rambo T."/>
            <person name="Currie J."/>
            <person name="Collura K."/>
            <person name="Luo M."/>
            <person name="Yang T."/>
            <person name="Ammiraju J.S.S."/>
            <person name="Engler F."/>
            <person name="Soderlund C."/>
            <person name="Wing R.A."/>
            <person name="Palmer L.E."/>
            <person name="de la Bastide M."/>
            <person name="Spiegel L."/>
            <person name="Nascimento L."/>
            <person name="Zutavern T."/>
            <person name="O'Shaughnessy A."/>
            <person name="Dike S."/>
            <person name="Dedhia N."/>
            <person name="Preston R."/>
            <person name="Balija V."/>
            <person name="McCombie W.R."/>
            <person name="Chow T."/>
            <person name="Chen H."/>
            <person name="Chung M."/>
            <person name="Chen C."/>
            <person name="Shaw J."/>
            <person name="Wu H."/>
            <person name="Hsiao K."/>
            <person name="Chao Y."/>
            <person name="Chu M."/>
            <person name="Cheng C."/>
            <person name="Hour A."/>
            <person name="Lee P."/>
            <person name="Lin S."/>
            <person name="Lin Y."/>
            <person name="Liou J."/>
            <person name="Liu S."/>
            <person name="Hsing Y."/>
            <person name="Raghuvanshi S."/>
            <person name="Mohanty A."/>
            <person name="Bharti A.K."/>
            <person name="Gaur A."/>
            <person name="Gupta V."/>
            <person name="Kumar D."/>
            <person name="Ravi V."/>
            <person name="Vij S."/>
            <person name="Kapur A."/>
            <person name="Khurana P."/>
            <person name="Khurana P."/>
            <person name="Khurana J.P."/>
            <person name="Tyagi A.K."/>
            <person name="Gaikwad K."/>
            <person name="Singh A."/>
            <person name="Dalal V."/>
            <person name="Srivastava S."/>
            <person name="Dixit A."/>
            <person name="Pal A.K."/>
            <person name="Ghazi I.A."/>
            <person name="Yadav M."/>
            <person name="Pandit A."/>
            <person name="Bhargava A."/>
            <person name="Sureshbabu K."/>
            <person name="Batra K."/>
            <person name="Sharma T.R."/>
            <person name="Mohapatra T."/>
            <person name="Singh N.K."/>
            <person name="Messing J."/>
            <person name="Nelson A.B."/>
            <person name="Fuks G."/>
            <person name="Kavchok S."/>
            <person name="Keizer G."/>
            <person name="Linton E."/>
            <person name="Llaca V."/>
            <person name="Song R."/>
            <person name="Tanyolac B."/>
            <person name="Young S."/>
            <person name="Ho-Il K."/>
            <person name="Hahn J.H."/>
            <person name="Sangsakoo G."/>
            <person name="Vanavichit A."/>
            <person name="de Mattos Luiz.A.T."/>
            <person name="Zimmer P.D."/>
            <person name="Malone G."/>
            <person name="Dellagostin O."/>
            <person name="de Oliveira A.C."/>
            <person name="Bevan M."/>
            <person name="Bancroft I."/>
            <person name="Minx P."/>
            <person name="Cordum H."/>
            <person name="Wilson R."/>
            <person name="Cheng Z."/>
            <person name="Jin W."/>
            <person name="Jiang J."/>
            <person name="Leong S.A."/>
            <person name="Iwama H."/>
            <person name="Gojobori T."/>
            <person name="Itoh T."/>
            <person name="Niimura Y."/>
            <person name="Fujii Y."/>
            <person name="Habara T."/>
            <person name="Sakai H."/>
            <person name="Sato Y."/>
            <person name="Wilson G."/>
            <person name="Kumar K."/>
            <person name="McCouch S."/>
            <person name="Juretic N."/>
            <person name="Hoen D."/>
            <person name="Wright S."/>
            <person name="Bruskiewich R."/>
            <person name="Bureau T."/>
            <person name="Miyao A."/>
            <person name="Hirochika H."/>
            <person name="Nishikawa T."/>
            <person name="Kadowaki K."/>
            <person name="Sugiura M."/>
            <person name="Burr B."/>
            <person name="Sasaki T."/>
        </authorList>
    </citation>
    <scope>NUCLEOTIDE SEQUENCE [LARGE SCALE GENOMIC DNA]</scope>
    <source>
        <strain evidence="3">cv. Nipponbare</strain>
    </source>
</reference>
<dbReference type="Proteomes" id="UP000000763">
    <property type="component" value="Chromosome 6"/>
</dbReference>
<dbReference type="AlphaFoldDB" id="Q5Z9T2"/>
<feature type="region of interest" description="Disordered" evidence="1">
    <location>
        <begin position="54"/>
        <end position="78"/>
    </location>
</feature>
<feature type="compositionally biased region" description="Basic residues" evidence="1">
    <location>
        <begin position="61"/>
        <end position="78"/>
    </location>
</feature>
<protein>
    <submittedName>
        <fullName evidence="2">Uncharacterized protein</fullName>
    </submittedName>
</protein>
<organism evidence="2 3">
    <name type="scientific">Oryza sativa subsp. japonica</name>
    <name type="common">Rice</name>
    <dbReference type="NCBI Taxonomy" id="39947"/>
    <lineage>
        <taxon>Eukaryota</taxon>
        <taxon>Viridiplantae</taxon>
        <taxon>Streptophyta</taxon>
        <taxon>Embryophyta</taxon>
        <taxon>Tracheophyta</taxon>
        <taxon>Spermatophyta</taxon>
        <taxon>Magnoliopsida</taxon>
        <taxon>Liliopsida</taxon>
        <taxon>Poales</taxon>
        <taxon>Poaceae</taxon>
        <taxon>BOP clade</taxon>
        <taxon>Oryzoideae</taxon>
        <taxon>Oryzeae</taxon>
        <taxon>Oryzinae</taxon>
        <taxon>Oryza</taxon>
        <taxon>Oryza sativa</taxon>
    </lineage>
</organism>
<dbReference type="EMBL" id="AP003608">
    <property type="protein sequence ID" value="BAD53540.1"/>
    <property type="molecule type" value="Genomic_DNA"/>
</dbReference>
<dbReference type="PROSITE" id="PS51257">
    <property type="entry name" value="PROKAR_LIPOPROTEIN"/>
    <property type="match status" value="1"/>
</dbReference>
<sequence>MREGEGEYVDANLSVISLFACSINVADVEQPPVVALGPGEHLLAGLRCCLASGKQGSKQHLCLKRRRPPLASHRHQLP</sequence>
<accession>Q5Z9T2</accession>
<evidence type="ECO:0000313" key="3">
    <source>
        <dbReference type="Proteomes" id="UP000000763"/>
    </source>
</evidence>
<evidence type="ECO:0000313" key="2">
    <source>
        <dbReference type="EMBL" id="BAD53540.1"/>
    </source>
</evidence>
<proteinExistence type="predicted"/>
<evidence type="ECO:0000256" key="1">
    <source>
        <dbReference type="SAM" id="MobiDB-lite"/>
    </source>
</evidence>
<gene>
    <name evidence="2" type="primary">P0007G12.15</name>
</gene>